<feature type="binding site" evidence="8">
    <location>
        <position position="114"/>
    </location>
    <ligand>
        <name>ATP</name>
        <dbReference type="ChEBI" id="CHEBI:30616"/>
    </ligand>
</feature>
<keyword evidence="3 8" id="KW-0548">Nucleotidyltransferase</keyword>
<feature type="binding site" evidence="8">
    <location>
        <position position="251"/>
    </location>
    <ligand>
        <name>Mg(2+)</name>
        <dbReference type="ChEBI" id="CHEBI:18420"/>
    </ligand>
</feature>
<dbReference type="PANTHER" id="PTHR32057">
    <property type="entry name" value="PROTEIN ADENYLYLTRANSFERASE SELO, MITOCHONDRIAL"/>
    <property type="match status" value="1"/>
</dbReference>
<keyword evidence="4 8" id="KW-0479">Metal-binding</keyword>
<gene>
    <name evidence="8" type="primary">ydiU</name>
    <name evidence="8" type="synonym">selO</name>
    <name evidence="9" type="ORF">DFP79_1045</name>
</gene>
<evidence type="ECO:0000256" key="4">
    <source>
        <dbReference type="ARBA" id="ARBA00022723"/>
    </source>
</evidence>
<dbReference type="NCBIfam" id="NF000658">
    <property type="entry name" value="PRK00029.1"/>
    <property type="match status" value="1"/>
</dbReference>
<sequence length="472" mass="54195">MFLHHRFYELGSAFYSVERIKPLNEQRLVEINLPLAQFLSVDFKDQQTLDTLNGEISVPKSLSMVYAGHQFGGFSPQLGDGRGILLGELEGQDGCFYDLHIKGVGFTPFSRMGDGRAVLRSSIREYLVSEYMNALGVPSSRALALYDSNQAVYRERPEPGAMLARVAKTHIRFGHFEYFFYTKKTEELDALIQYSLNQYFPTCLKEENPILAMFKDIVLRTADMIAHWQAIGFQHGVMNTDNFSILGETIDYGPYGFMEEYDPSWVCNHSDHEGRYAFGRQPSVGLWNLNCLARSFSHHLTKEQLVEALTLYETQLEERFSSIMSNKMGVSKEALTDSLMSEWLSIIKKERLDYTTAFRLLSHVSKETPSVLLDEVIDREAAREFLERYWEKREDRRDQAAVSDLMLKTNPKFVLRNYLAHQVIESAEQGNYLPFRKLLNVLSSPFSEHEESHDLAMPSPEWGKQLEVSCSS</sequence>
<dbReference type="GO" id="GO:0070733">
    <property type="term" value="F:AMPylase activity"/>
    <property type="evidence" value="ECO:0007669"/>
    <property type="project" value="UniProtKB-EC"/>
</dbReference>
<keyword evidence="2 8" id="KW-0808">Transferase</keyword>
<dbReference type="InterPro" id="IPR003846">
    <property type="entry name" value="SelO"/>
</dbReference>
<comment type="catalytic activity">
    <reaction evidence="8">
        <text>L-tyrosyl-[protein] + UTP = O-(5'-uridylyl)-L-tyrosyl-[protein] + diphosphate</text>
        <dbReference type="Rhea" id="RHEA:83887"/>
        <dbReference type="Rhea" id="RHEA-COMP:10136"/>
        <dbReference type="Rhea" id="RHEA-COMP:20238"/>
        <dbReference type="ChEBI" id="CHEBI:33019"/>
        <dbReference type="ChEBI" id="CHEBI:46398"/>
        <dbReference type="ChEBI" id="CHEBI:46858"/>
        <dbReference type="ChEBI" id="CHEBI:90602"/>
    </reaction>
</comment>
<comment type="catalytic activity">
    <reaction evidence="8">
        <text>L-tyrosyl-[protein] + ATP = O-(5'-adenylyl)-L-tyrosyl-[protein] + diphosphate</text>
        <dbReference type="Rhea" id="RHEA:54288"/>
        <dbReference type="Rhea" id="RHEA-COMP:10136"/>
        <dbReference type="Rhea" id="RHEA-COMP:13846"/>
        <dbReference type="ChEBI" id="CHEBI:30616"/>
        <dbReference type="ChEBI" id="CHEBI:33019"/>
        <dbReference type="ChEBI" id="CHEBI:46858"/>
        <dbReference type="ChEBI" id="CHEBI:83624"/>
        <dbReference type="EC" id="2.7.7.108"/>
    </reaction>
</comment>
<feature type="binding site" evidence="8">
    <location>
        <position position="81"/>
    </location>
    <ligand>
        <name>ATP</name>
        <dbReference type="ChEBI" id="CHEBI:30616"/>
    </ligand>
</feature>
<feature type="binding site" evidence="8">
    <location>
        <position position="165"/>
    </location>
    <ligand>
        <name>ATP</name>
        <dbReference type="ChEBI" id="CHEBI:30616"/>
    </ligand>
</feature>
<keyword evidence="8" id="KW-0464">Manganese</keyword>
<evidence type="ECO:0000256" key="7">
    <source>
        <dbReference type="ARBA" id="ARBA00022842"/>
    </source>
</evidence>
<evidence type="ECO:0000256" key="5">
    <source>
        <dbReference type="ARBA" id="ARBA00022741"/>
    </source>
</evidence>
<organism evidence="9 10">
    <name type="scientific">Marinomonas balearica</name>
    <dbReference type="NCBI Taxonomy" id="491947"/>
    <lineage>
        <taxon>Bacteria</taxon>
        <taxon>Pseudomonadati</taxon>
        <taxon>Pseudomonadota</taxon>
        <taxon>Gammaproteobacteria</taxon>
        <taxon>Oceanospirillales</taxon>
        <taxon>Oceanospirillaceae</taxon>
        <taxon>Marinomonas</taxon>
    </lineage>
</organism>
<evidence type="ECO:0000256" key="6">
    <source>
        <dbReference type="ARBA" id="ARBA00022840"/>
    </source>
</evidence>
<dbReference type="EC" id="2.7.7.108" evidence="8"/>
<evidence type="ECO:0000256" key="3">
    <source>
        <dbReference type="ARBA" id="ARBA00022695"/>
    </source>
</evidence>
<evidence type="ECO:0000256" key="2">
    <source>
        <dbReference type="ARBA" id="ARBA00022679"/>
    </source>
</evidence>
<feature type="binding site" evidence="8">
    <location>
        <position position="79"/>
    </location>
    <ligand>
        <name>ATP</name>
        <dbReference type="ChEBI" id="CHEBI:30616"/>
    </ligand>
</feature>
<feature type="binding site" evidence="8">
    <location>
        <position position="251"/>
    </location>
    <ligand>
        <name>ATP</name>
        <dbReference type="ChEBI" id="CHEBI:30616"/>
    </ligand>
</feature>
<reference evidence="9 10" key="1">
    <citation type="submission" date="2019-03" db="EMBL/GenBank/DDBJ databases">
        <title>Genomic Encyclopedia of Type Strains, Phase III (KMG-III): the genomes of soil and plant-associated and newly described type strains.</title>
        <authorList>
            <person name="Whitman W."/>
        </authorList>
    </citation>
    <scope>NUCLEOTIDE SEQUENCE [LARGE SCALE GENOMIC DNA]</scope>
    <source>
        <strain evidence="9 10">CECT 7378</strain>
    </source>
</reference>
<accession>A0A4R6MFD6</accession>
<dbReference type="PANTHER" id="PTHR32057:SF14">
    <property type="entry name" value="PROTEIN ADENYLYLTRANSFERASE SELO, MITOCHONDRIAL"/>
    <property type="match status" value="1"/>
</dbReference>
<comment type="catalytic activity">
    <reaction evidence="8">
        <text>L-seryl-[protein] + ATP = 3-O-(5'-adenylyl)-L-seryl-[protein] + diphosphate</text>
        <dbReference type="Rhea" id="RHEA:58120"/>
        <dbReference type="Rhea" id="RHEA-COMP:9863"/>
        <dbReference type="Rhea" id="RHEA-COMP:15073"/>
        <dbReference type="ChEBI" id="CHEBI:29999"/>
        <dbReference type="ChEBI" id="CHEBI:30616"/>
        <dbReference type="ChEBI" id="CHEBI:33019"/>
        <dbReference type="ChEBI" id="CHEBI:142516"/>
        <dbReference type="EC" id="2.7.7.108"/>
    </reaction>
</comment>
<comment type="catalytic activity">
    <reaction evidence="8">
        <text>L-histidyl-[protein] + UTP = N(tele)-(5'-uridylyl)-L-histidyl-[protein] + diphosphate</text>
        <dbReference type="Rhea" id="RHEA:83891"/>
        <dbReference type="Rhea" id="RHEA-COMP:9745"/>
        <dbReference type="Rhea" id="RHEA-COMP:20239"/>
        <dbReference type="ChEBI" id="CHEBI:29979"/>
        <dbReference type="ChEBI" id="CHEBI:33019"/>
        <dbReference type="ChEBI" id="CHEBI:46398"/>
        <dbReference type="ChEBI" id="CHEBI:233474"/>
    </reaction>
</comment>
<evidence type="ECO:0000313" key="9">
    <source>
        <dbReference type="EMBL" id="TDP00026.1"/>
    </source>
</evidence>
<feature type="binding site" evidence="8">
    <location>
        <position position="102"/>
    </location>
    <ligand>
        <name>ATP</name>
        <dbReference type="ChEBI" id="CHEBI:30616"/>
    </ligand>
</feature>
<feature type="binding site" evidence="8">
    <location>
        <position position="242"/>
    </location>
    <ligand>
        <name>Mg(2+)</name>
        <dbReference type="ChEBI" id="CHEBI:18420"/>
    </ligand>
</feature>
<dbReference type="AlphaFoldDB" id="A0A4R6MFD6"/>
<keyword evidence="5 8" id="KW-0547">Nucleotide-binding</keyword>
<keyword evidence="10" id="KW-1185">Reference proteome</keyword>
<dbReference type="RefSeq" id="WP_133502845.1">
    <property type="nucleotide sequence ID" value="NZ_SNXC01000009.1"/>
</dbReference>
<comment type="similarity">
    <text evidence="1 8">Belongs to the SELO family.</text>
</comment>
<comment type="catalytic activity">
    <reaction evidence="8">
        <text>L-seryl-[protein] + UTP = O-(5'-uridylyl)-L-seryl-[protein] + diphosphate</text>
        <dbReference type="Rhea" id="RHEA:64604"/>
        <dbReference type="Rhea" id="RHEA-COMP:9863"/>
        <dbReference type="Rhea" id="RHEA-COMP:16635"/>
        <dbReference type="ChEBI" id="CHEBI:29999"/>
        <dbReference type="ChEBI" id="CHEBI:33019"/>
        <dbReference type="ChEBI" id="CHEBI:46398"/>
        <dbReference type="ChEBI" id="CHEBI:156051"/>
    </reaction>
</comment>
<dbReference type="GO" id="GO:0030145">
    <property type="term" value="F:manganese ion binding"/>
    <property type="evidence" value="ECO:0007669"/>
    <property type="project" value="UniProtKB-UniRule"/>
</dbReference>
<dbReference type="OrthoDB" id="9776281at2"/>
<evidence type="ECO:0000313" key="10">
    <source>
        <dbReference type="Proteomes" id="UP000294656"/>
    </source>
</evidence>
<keyword evidence="6 8" id="KW-0067">ATP-binding</keyword>
<comment type="catalytic activity">
    <reaction evidence="8">
        <text>L-threonyl-[protein] + ATP = 3-O-(5'-adenylyl)-L-threonyl-[protein] + diphosphate</text>
        <dbReference type="Rhea" id="RHEA:54292"/>
        <dbReference type="Rhea" id="RHEA-COMP:11060"/>
        <dbReference type="Rhea" id="RHEA-COMP:13847"/>
        <dbReference type="ChEBI" id="CHEBI:30013"/>
        <dbReference type="ChEBI" id="CHEBI:30616"/>
        <dbReference type="ChEBI" id="CHEBI:33019"/>
        <dbReference type="ChEBI" id="CHEBI:138113"/>
        <dbReference type="EC" id="2.7.7.108"/>
    </reaction>
</comment>
<dbReference type="GO" id="GO:0005524">
    <property type="term" value="F:ATP binding"/>
    <property type="evidence" value="ECO:0007669"/>
    <property type="project" value="UniProtKB-UniRule"/>
</dbReference>
<proteinExistence type="inferred from homology"/>
<dbReference type="GO" id="GO:0000287">
    <property type="term" value="F:magnesium ion binding"/>
    <property type="evidence" value="ECO:0007669"/>
    <property type="project" value="UniProtKB-UniRule"/>
</dbReference>
<dbReference type="Pfam" id="PF02696">
    <property type="entry name" value="SelO"/>
    <property type="match status" value="1"/>
</dbReference>
<name>A0A4R6MFD6_9GAMM</name>
<evidence type="ECO:0000256" key="8">
    <source>
        <dbReference type="HAMAP-Rule" id="MF_00692"/>
    </source>
</evidence>
<evidence type="ECO:0000256" key="1">
    <source>
        <dbReference type="ARBA" id="ARBA00009747"/>
    </source>
</evidence>
<feature type="active site" description="Proton acceptor" evidence="8">
    <location>
        <position position="241"/>
    </location>
</feature>
<protein>
    <recommendedName>
        <fullName evidence="8">Protein nucleotidyltransferase YdiU</fullName>
        <ecNumber evidence="8">2.7.7.-</ecNumber>
    </recommendedName>
    <alternativeName>
        <fullName evidence="8">Protein adenylyltransferase YdiU</fullName>
        <ecNumber evidence="8">2.7.7.108</ecNumber>
    </alternativeName>
    <alternativeName>
        <fullName evidence="8">Protein uridylyltransferase YdiU</fullName>
        <ecNumber evidence="8">2.7.7.-</ecNumber>
    </alternativeName>
</protein>
<comment type="function">
    <text evidence="8">Nucleotidyltransferase involved in the post-translational modification of proteins. It can catalyze the addition of adenosine monophosphate (AMP) or uridine monophosphate (UMP) to a protein, resulting in modifications known as AMPylation and UMPylation.</text>
</comment>
<comment type="caution">
    <text evidence="9">The sequence shown here is derived from an EMBL/GenBank/DDBJ whole genome shotgun (WGS) entry which is preliminary data.</text>
</comment>
<dbReference type="EMBL" id="SNXC01000009">
    <property type="protein sequence ID" value="TDP00026.1"/>
    <property type="molecule type" value="Genomic_DNA"/>
</dbReference>
<dbReference type="HAMAP" id="MF_00692">
    <property type="entry name" value="SelO"/>
    <property type="match status" value="1"/>
</dbReference>
<feature type="binding site" evidence="8">
    <location>
        <position position="115"/>
    </location>
    <ligand>
        <name>ATP</name>
        <dbReference type="ChEBI" id="CHEBI:30616"/>
    </ligand>
</feature>
<dbReference type="EC" id="2.7.7.-" evidence="8"/>
<feature type="binding site" evidence="8">
    <location>
        <position position="172"/>
    </location>
    <ligand>
        <name>ATP</name>
        <dbReference type="ChEBI" id="CHEBI:30616"/>
    </ligand>
</feature>
<dbReference type="Proteomes" id="UP000294656">
    <property type="component" value="Unassembled WGS sequence"/>
</dbReference>
<feature type="binding site" evidence="8">
    <location>
        <position position="82"/>
    </location>
    <ligand>
        <name>ATP</name>
        <dbReference type="ChEBI" id="CHEBI:30616"/>
    </ligand>
</feature>
<keyword evidence="7 8" id="KW-0460">Magnesium</keyword>
<comment type="cofactor">
    <cofactor evidence="8">
        <name>Mg(2+)</name>
        <dbReference type="ChEBI" id="CHEBI:18420"/>
    </cofactor>
    <cofactor evidence="8">
        <name>Mn(2+)</name>
        <dbReference type="ChEBI" id="CHEBI:29035"/>
    </cofactor>
</comment>